<name>A0A7W7LPZ5_9ACTN</name>
<keyword evidence="7" id="KW-1185">Reference proteome</keyword>
<feature type="transmembrane region" description="Helical" evidence="5">
    <location>
        <begin position="71"/>
        <end position="90"/>
    </location>
</feature>
<sequence length="241" mass="26693">MKAAGSGTAAHRWPPVRAWTSAWVRTAPGTHIWLLIIGINSLVLAAASQGMETFLLHRTSSNIHQLNKHPLQSLLISGFWIQSPSSYLLYVVLFEIFHANVERWLGTWRWLTTVLIAHVAATLISQEVLLMAIQSHSAPRSMKHVVDIGVSYGLAGAVGVLTYRVPRPWRWIYLTAAVLFFGLPMLTGGTFTDLGHAVALALGLACWPLTRGLPTWDWGWSALSRKCAPGRPRSRRPHGRP</sequence>
<evidence type="ECO:0000256" key="1">
    <source>
        <dbReference type="ARBA" id="ARBA00004141"/>
    </source>
</evidence>
<dbReference type="SUPFAM" id="SSF144091">
    <property type="entry name" value="Rhomboid-like"/>
    <property type="match status" value="1"/>
</dbReference>
<dbReference type="InterPro" id="IPR035952">
    <property type="entry name" value="Rhomboid-like_sf"/>
</dbReference>
<comment type="caution">
    <text evidence="6">The sequence shown here is derived from an EMBL/GenBank/DDBJ whole genome shotgun (WGS) entry which is preliminary data.</text>
</comment>
<feature type="transmembrane region" description="Helical" evidence="5">
    <location>
        <begin position="32"/>
        <end position="50"/>
    </location>
</feature>
<dbReference type="RefSeq" id="WP_343069595.1">
    <property type="nucleotide sequence ID" value="NZ_JACHJH010000004.1"/>
</dbReference>
<organism evidence="6 7">
    <name type="scientific">Streptomyces olivoverticillatus</name>
    <dbReference type="NCBI Taxonomy" id="66427"/>
    <lineage>
        <taxon>Bacteria</taxon>
        <taxon>Bacillati</taxon>
        <taxon>Actinomycetota</taxon>
        <taxon>Actinomycetes</taxon>
        <taxon>Kitasatosporales</taxon>
        <taxon>Streptomycetaceae</taxon>
        <taxon>Streptomyces</taxon>
    </lineage>
</organism>
<gene>
    <name evidence="6" type="ORF">FHS39_003168</name>
</gene>
<evidence type="ECO:0000256" key="4">
    <source>
        <dbReference type="ARBA" id="ARBA00023136"/>
    </source>
</evidence>
<keyword evidence="4 5" id="KW-0472">Membrane</keyword>
<evidence type="ECO:0000256" key="2">
    <source>
        <dbReference type="ARBA" id="ARBA00022692"/>
    </source>
</evidence>
<dbReference type="Gene3D" id="1.20.1540.10">
    <property type="entry name" value="Rhomboid-like"/>
    <property type="match status" value="1"/>
</dbReference>
<feature type="transmembrane region" description="Helical" evidence="5">
    <location>
        <begin position="110"/>
        <end position="133"/>
    </location>
</feature>
<evidence type="ECO:0000256" key="3">
    <source>
        <dbReference type="ARBA" id="ARBA00022989"/>
    </source>
</evidence>
<protein>
    <submittedName>
        <fullName evidence="6">Uncharacterized protein</fullName>
    </submittedName>
</protein>
<dbReference type="EMBL" id="JACHJH010000004">
    <property type="protein sequence ID" value="MBB4894134.1"/>
    <property type="molecule type" value="Genomic_DNA"/>
</dbReference>
<comment type="subcellular location">
    <subcellularLocation>
        <location evidence="1">Membrane</location>
        <topology evidence="1">Multi-pass membrane protein</topology>
    </subcellularLocation>
</comment>
<dbReference type="AlphaFoldDB" id="A0A7W7LPZ5"/>
<accession>A0A7W7LPZ5</accession>
<keyword evidence="2 5" id="KW-0812">Transmembrane</keyword>
<dbReference type="GO" id="GO:0016020">
    <property type="term" value="C:membrane"/>
    <property type="evidence" value="ECO:0007669"/>
    <property type="project" value="UniProtKB-SubCell"/>
</dbReference>
<dbReference type="Proteomes" id="UP000556084">
    <property type="component" value="Unassembled WGS sequence"/>
</dbReference>
<evidence type="ECO:0000313" key="6">
    <source>
        <dbReference type="EMBL" id="MBB4894134.1"/>
    </source>
</evidence>
<evidence type="ECO:0000256" key="5">
    <source>
        <dbReference type="SAM" id="Phobius"/>
    </source>
</evidence>
<feature type="transmembrane region" description="Helical" evidence="5">
    <location>
        <begin position="171"/>
        <end position="187"/>
    </location>
</feature>
<evidence type="ECO:0000313" key="7">
    <source>
        <dbReference type="Proteomes" id="UP000556084"/>
    </source>
</evidence>
<dbReference type="Pfam" id="PF20401">
    <property type="entry name" value="Rhomboid_2"/>
    <property type="match status" value="1"/>
</dbReference>
<proteinExistence type="predicted"/>
<keyword evidence="3 5" id="KW-1133">Transmembrane helix</keyword>
<feature type="transmembrane region" description="Helical" evidence="5">
    <location>
        <begin position="145"/>
        <end position="165"/>
    </location>
</feature>
<reference evidence="6 7" key="1">
    <citation type="submission" date="2020-08" db="EMBL/GenBank/DDBJ databases">
        <title>Genomic Encyclopedia of Type Strains, Phase III (KMG-III): the genomes of soil and plant-associated and newly described type strains.</title>
        <authorList>
            <person name="Whitman W."/>
        </authorList>
    </citation>
    <scope>NUCLEOTIDE SEQUENCE [LARGE SCALE GENOMIC DNA]</scope>
    <source>
        <strain evidence="6 7">CECT 3266</strain>
    </source>
</reference>
<dbReference type="InterPro" id="IPR046862">
    <property type="entry name" value="Rhomboid_2"/>
</dbReference>